<dbReference type="GO" id="GO:0016491">
    <property type="term" value="F:oxidoreductase activity"/>
    <property type="evidence" value="ECO:0007669"/>
    <property type="project" value="UniProtKB-KW"/>
</dbReference>
<dbReference type="Pfam" id="PF08031">
    <property type="entry name" value="BBE"/>
    <property type="match status" value="1"/>
</dbReference>
<evidence type="ECO:0000256" key="2">
    <source>
        <dbReference type="ARBA" id="ARBA00022630"/>
    </source>
</evidence>
<dbReference type="InterPro" id="IPR036318">
    <property type="entry name" value="FAD-bd_PCMH-like_sf"/>
</dbReference>
<dbReference type="GO" id="GO:0071949">
    <property type="term" value="F:FAD binding"/>
    <property type="evidence" value="ECO:0007669"/>
    <property type="project" value="InterPro"/>
</dbReference>
<dbReference type="InterPro" id="IPR012951">
    <property type="entry name" value="BBE"/>
</dbReference>
<name>A0A9Q0AR95_9PEZI</name>
<comment type="caution">
    <text evidence="7">The sequence shown here is derived from an EMBL/GenBank/DDBJ whole genome shotgun (WGS) entry which is preliminary data.</text>
</comment>
<dbReference type="SUPFAM" id="SSF55103">
    <property type="entry name" value="FAD-linked oxidases, C-terminal domain"/>
    <property type="match status" value="1"/>
</dbReference>
<dbReference type="Proteomes" id="UP000829685">
    <property type="component" value="Unassembled WGS sequence"/>
</dbReference>
<feature type="region of interest" description="Disordered" evidence="5">
    <location>
        <begin position="1"/>
        <end position="21"/>
    </location>
</feature>
<reference evidence="7" key="1">
    <citation type="submission" date="2021-03" db="EMBL/GenBank/DDBJ databases">
        <title>Revisited historic fungal species revealed as producer of novel bioactive compounds through whole genome sequencing and comparative genomics.</title>
        <authorList>
            <person name="Vignolle G.A."/>
            <person name="Hochenegger N."/>
            <person name="Mach R.L."/>
            <person name="Mach-Aigner A.R."/>
            <person name="Javad Rahimi M."/>
            <person name="Salim K.A."/>
            <person name="Chan C.M."/>
            <person name="Lim L.B.L."/>
            <person name="Cai F."/>
            <person name="Druzhinina I.S."/>
            <person name="U'Ren J.M."/>
            <person name="Derntl C."/>
        </authorList>
    </citation>
    <scope>NUCLEOTIDE SEQUENCE</scope>
    <source>
        <strain evidence="7">TUCIM 5799</strain>
    </source>
</reference>
<dbReference type="PANTHER" id="PTHR42973">
    <property type="entry name" value="BINDING OXIDOREDUCTASE, PUTATIVE (AFU_ORTHOLOGUE AFUA_1G17690)-RELATED"/>
    <property type="match status" value="1"/>
</dbReference>
<keyword evidence="2" id="KW-0285">Flavoprotein</keyword>
<accession>A0A9Q0AR95</accession>
<feature type="domain" description="FAD-binding PCMH-type" evidence="6">
    <location>
        <begin position="61"/>
        <end position="233"/>
    </location>
</feature>
<evidence type="ECO:0000256" key="5">
    <source>
        <dbReference type="SAM" id="MobiDB-lite"/>
    </source>
</evidence>
<dbReference type="PROSITE" id="PS51387">
    <property type="entry name" value="FAD_PCMH"/>
    <property type="match status" value="1"/>
</dbReference>
<dbReference type="InterPro" id="IPR016169">
    <property type="entry name" value="FAD-bd_PCMH_sub2"/>
</dbReference>
<sequence>MSALKAGDTFHDAPPLGSDRGSLEAEAPALLPIIDSQPGIHIYARSHEKFTALSRTKWETTDMTPLAIARPISEVEISAVVVVCTQANIPIAIRSGGNDVSERSRVDGGVVIDMRSMDSMILSMDRQSIRIGGGVNSGNLLKFLDENALDTPCGWGHEIGYASWACGGGYGLECGTRGLGVDQIIAGRVVTASGDVLEAQEGHGADDALWALRGGGAGVIGVVSELTVKVYPRPKALAGYIWFPYAEAEKVFGNMQKLYQDDFPEKFAGEVFLINPLDNGGIINHFFWWQLEEDGSDLEKAKDYHRRILECGTVVYDTVRDKEDHWSETTPFQFLYSNETHSTDNRMVNHNKSCVVPSFSAELGAIFARHPIPNTISAVVLHNCHGAGARRDVSAAFGNRNPHLLVGLSVQCSWEDDEMKKKMITWPTEVYEEIQSAGLATEWKYCNFNPQEQGDGKMYLGEGGVKRMREVKKRLDPDNLFSSSSPDLGDR</sequence>
<protein>
    <recommendedName>
        <fullName evidence="6">FAD-binding PCMH-type domain-containing protein</fullName>
    </recommendedName>
</protein>
<dbReference type="Gene3D" id="3.40.462.20">
    <property type="match status" value="1"/>
</dbReference>
<proteinExistence type="inferred from homology"/>
<dbReference type="PANTHER" id="PTHR42973:SF7">
    <property type="entry name" value="FAD-BINDING PCMH-TYPE DOMAIN-CONTAINING PROTEIN"/>
    <property type="match status" value="1"/>
</dbReference>
<dbReference type="EMBL" id="JAFIMR010000003">
    <property type="protein sequence ID" value="KAI1880439.1"/>
    <property type="molecule type" value="Genomic_DNA"/>
</dbReference>
<dbReference type="Pfam" id="PF01565">
    <property type="entry name" value="FAD_binding_4"/>
    <property type="match status" value="1"/>
</dbReference>
<organism evidence="7 8">
    <name type="scientific">Neoarthrinium moseri</name>
    <dbReference type="NCBI Taxonomy" id="1658444"/>
    <lineage>
        <taxon>Eukaryota</taxon>
        <taxon>Fungi</taxon>
        <taxon>Dikarya</taxon>
        <taxon>Ascomycota</taxon>
        <taxon>Pezizomycotina</taxon>
        <taxon>Sordariomycetes</taxon>
        <taxon>Xylariomycetidae</taxon>
        <taxon>Amphisphaeriales</taxon>
        <taxon>Apiosporaceae</taxon>
        <taxon>Neoarthrinium</taxon>
    </lineage>
</organism>
<dbReference type="Gene3D" id="3.30.465.10">
    <property type="match status" value="1"/>
</dbReference>
<evidence type="ECO:0000256" key="4">
    <source>
        <dbReference type="ARBA" id="ARBA00023002"/>
    </source>
</evidence>
<dbReference type="InterPro" id="IPR016164">
    <property type="entry name" value="FAD-linked_Oxase-like_C"/>
</dbReference>
<evidence type="ECO:0000256" key="3">
    <source>
        <dbReference type="ARBA" id="ARBA00022827"/>
    </source>
</evidence>
<dbReference type="SUPFAM" id="SSF56176">
    <property type="entry name" value="FAD-binding/transporter-associated domain-like"/>
    <property type="match status" value="1"/>
</dbReference>
<dbReference type="Gene3D" id="3.30.43.10">
    <property type="entry name" value="Uridine Diphospho-n-acetylenolpyruvylglucosamine Reductase, domain 2"/>
    <property type="match status" value="1"/>
</dbReference>
<dbReference type="InterPro" id="IPR050416">
    <property type="entry name" value="FAD-linked_Oxidoreductase"/>
</dbReference>
<evidence type="ECO:0000256" key="1">
    <source>
        <dbReference type="ARBA" id="ARBA00005466"/>
    </source>
</evidence>
<dbReference type="AlphaFoldDB" id="A0A9Q0AR95"/>
<keyword evidence="4" id="KW-0560">Oxidoreductase</keyword>
<evidence type="ECO:0000313" key="7">
    <source>
        <dbReference type="EMBL" id="KAI1880439.1"/>
    </source>
</evidence>
<comment type="similarity">
    <text evidence="1">Belongs to the oxygen-dependent FAD-linked oxidoreductase family.</text>
</comment>
<keyword evidence="8" id="KW-1185">Reference proteome</keyword>
<keyword evidence="3" id="KW-0274">FAD</keyword>
<evidence type="ECO:0000313" key="8">
    <source>
        <dbReference type="Proteomes" id="UP000829685"/>
    </source>
</evidence>
<dbReference type="InterPro" id="IPR016167">
    <property type="entry name" value="FAD-bd_PCMH_sub1"/>
</dbReference>
<gene>
    <name evidence="7" type="ORF">JX265_002060</name>
</gene>
<dbReference type="InterPro" id="IPR006094">
    <property type="entry name" value="Oxid_FAD_bind_N"/>
</dbReference>
<evidence type="ECO:0000259" key="6">
    <source>
        <dbReference type="PROSITE" id="PS51387"/>
    </source>
</evidence>
<dbReference type="InterPro" id="IPR016166">
    <property type="entry name" value="FAD-bd_PCMH"/>
</dbReference>